<evidence type="ECO:0000313" key="2">
    <source>
        <dbReference type="EMBL" id="KAF2786686.1"/>
    </source>
</evidence>
<name>A0A6A6WRH4_9PLEO</name>
<dbReference type="OrthoDB" id="10003767at2759"/>
<dbReference type="EMBL" id="MU002423">
    <property type="protein sequence ID" value="KAF2786686.1"/>
    <property type="molecule type" value="Genomic_DNA"/>
</dbReference>
<accession>A0A6A6WRH4</accession>
<gene>
    <name evidence="2" type="ORF">K505DRAFT_343589</name>
</gene>
<feature type="region of interest" description="Disordered" evidence="1">
    <location>
        <begin position="153"/>
        <end position="213"/>
    </location>
</feature>
<feature type="compositionally biased region" description="Low complexity" evidence="1">
    <location>
        <begin position="176"/>
        <end position="188"/>
    </location>
</feature>
<feature type="compositionally biased region" description="Basic and acidic residues" evidence="1">
    <location>
        <begin position="155"/>
        <end position="173"/>
    </location>
</feature>
<feature type="compositionally biased region" description="Acidic residues" evidence="1">
    <location>
        <begin position="189"/>
        <end position="198"/>
    </location>
</feature>
<sequence length="213" mass="24215">MSFEPHIIPGVVMATGLLDWDADYACFCPKFVAFRAPFWLWLPQDVNDTDETLARKEPDDPDHRDLKKLFEDLADPEWKLYAFKEEYVLARRMFNTLKKGIYSTEELEDGQDTVAWWHLLHPTQGLSERISSDNSCSGRNNNIDNNIVTTENEDENKYMDKEAKPSRVQEILRECGSGSNGSSALGSDSDNDPEDEEMESGKEPSGDVPIDES</sequence>
<dbReference type="Proteomes" id="UP000799757">
    <property type="component" value="Unassembled WGS sequence"/>
</dbReference>
<evidence type="ECO:0000313" key="3">
    <source>
        <dbReference type="Proteomes" id="UP000799757"/>
    </source>
</evidence>
<dbReference type="AlphaFoldDB" id="A0A6A6WRH4"/>
<protein>
    <submittedName>
        <fullName evidence="2">Uncharacterized protein</fullName>
    </submittedName>
</protein>
<reference evidence="2" key="1">
    <citation type="journal article" date="2020" name="Stud. Mycol.">
        <title>101 Dothideomycetes genomes: a test case for predicting lifestyles and emergence of pathogens.</title>
        <authorList>
            <person name="Haridas S."/>
            <person name="Albert R."/>
            <person name="Binder M."/>
            <person name="Bloem J."/>
            <person name="Labutti K."/>
            <person name="Salamov A."/>
            <person name="Andreopoulos B."/>
            <person name="Baker S."/>
            <person name="Barry K."/>
            <person name="Bills G."/>
            <person name="Bluhm B."/>
            <person name="Cannon C."/>
            <person name="Castanera R."/>
            <person name="Culley D."/>
            <person name="Daum C."/>
            <person name="Ezra D."/>
            <person name="Gonzalez J."/>
            <person name="Henrissat B."/>
            <person name="Kuo A."/>
            <person name="Liang C."/>
            <person name="Lipzen A."/>
            <person name="Lutzoni F."/>
            <person name="Magnuson J."/>
            <person name="Mondo S."/>
            <person name="Nolan M."/>
            <person name="Ohm R."/>
            <person name="Pangilinan J."/>
            <person name="Park H.-J."/>
            <person name="Ramirez L."/>
            <person name="Alfaro M."/>
            <person name="Sun H."/>
            <person name="Tritt A."/>
            <person name="Yoshinaga Y."/>
            <person name="Zwiers L.-H."/>
            <person name="Turgeon B."/>
            <person name="Goodwin S."/>
            <person name="Spatafora J."/>
            <person name="Crous P."/>
            <person name="Grigoriev I."/>
        </authorList>
    </citation>
    <scope>NUCLEOTIDE SEQUENCE</scope>
    <source>
        <strain evidence="2">CBS 109.77</strain>
    </source>
</reference>
<proteinExistence type="predicted"/>
<keyword evidence="3" id="KW-1185">Reference proteome</keyword>
<evidence type="ECO:0000256" key="1">
    <source>
        <dbReference type="SAM" id="MobiDB-lite"/>
    </source>
</evidence>
<organism evidence="2 3">
    <name type="scientific">Melanomma pulvis-pyrius CBS 109.77</name>
    <dbReference type="NCBI Taxonomy" id="1314802"/>
    <lineage>
        <taxon>Eukaryota</taxon>
        <taxon>Fungi</taxon>
        <taxon>Dikarya</taxon>
        <taxon>Ascomycota</taxon>
        <taxon>Pezizomycotina</taxon>
        <taxon>Dothideomycetes</taxon>
        <taxon>Pleosporomycetidae</taxon>
        <taxon>Pleosporales</taxon>
        <taxon>Melanommataceae</taxon>
        <taxon>Melanomma</taxon>
    </lineage>
</organism>